<dbReference type="PANTHER" id="PTHR28620:SF1">
    <property type="entry name" value="CENP-V_GFA DOMAIN-CONTAINING PROTEIN"/>
    <property type="match status" value="1"/>
</dbReference>
<keyword evidence="3" id="KW-0862">Zinc</keyword>
<dbReference type="SUPFAM" id="SSF51316">
    <property type="entry name" value="Mss4-like"/>
    <property type="match status" value="1"/>
</dbReference>
<comment type="similarity">
    <text evidence="1">Belongs to the Gfa family.</text>
</comment>
<evidence type="ECO:0000313" key="7">
    <source>
        <dbReference type="Proteomes" id="UP001322481"/>
    </source>
</evidence>
<name>A0ABZ0VQT1_9HYPH</name>
<dbReference type="PROSITE" id="PS51891">
    <property type="entry name" value="CENP_V_GFA"/>
    <property type="match status" value="1"/>
</dbReference>
<evidence type="ECO:0000256" key="1">
    <source>
        <dbReference type="ARBA" id="ARBA00005495"/>
    </source>
</evidence>
<keyword evidence="7" id="KW-1185">Reference proteome</keyword>
<sequence>MLKTYKGSCHCGAIRYEADVDLAQGTGRCNCTYCLKTRAWGATIKPAQFRLASDSARGIAYHNHPQAPVKFHCGNCGVQTHATGAAEYMGGAFVQVFVATLDDASPDDLMSGPVRYSDGRNNNWTNPPSDIRHL</sequence>
<feature type="compositionally biased region" description="Polar residues" evidence="4">
    <location>
        <begin position="119"/>
        <end position="128"/>
    </location>
</feature>
<evidence type="ECO:0000256" key="2">
    <source>
        <dbReference type="ARBA" id="ARBA00022723"/>
    </source>
</evidence>
<feature type="region of interest" description="Disordered" evidence="4">
    <location>
        <begin position="112"/>
        <end position="134"/>
    </location>
</feature>
<dbReference type="InterPro" id="IPR006913">
    <property type="entry name" value="CENP-V/GFA"/>
</dbReference>
<organism evidence="6 7">
    <name type="scientific">Mesorhizobium huakuii</name>
    <dbReference type="NCBI Taxonomy" id="28104"/>
    <lineage>
        <taxon>Bacteria</taxon>
        <taxon>Pseudomonadati</taxon>
        <taxon>Pseudomonadota</taxon>
        <taxon>Alphaproteobacteria</taxon>
        <taxon>Hyphomicrobiales</taxon>
        <taxon>Phyllobacteriaceae</taxon>
        <taxon>Mesorhizobium</taxon>
    </lineage>
</organism>
<dbReference type="PANTHER" id="PTHR28620">
    <property type="entry name" value="CENTROMERE PROTEIN V"/>
    <property type="match status" value="1"/>
</dbReference>
<proteinExistence type="inferred from homology"/>
<evidence type="ECO:0000313" key="6">
    <source>
        <dbReference type="EMBL" id="WQB98514.1"/>
    </source>
</evidence>
<dbReference type="EMBL" id="CP139858">
    <property type="protein sequence ID" value="WQB98514.1"/>
    <property type="molecule type" value="Genomic_DNA"/>
</dbReference>
<dbReference type="Gene3D" id="2.170.150.70">
    <property type="match status" value="1"/>
</dbReference>
<evidence type="ECO:0000259" key="5">
    <source>
        <dbReference type="PROSITE" id="PS51891"/>
    </source>
</evidence>
<gene>
    <name evidence="6" type="ORF">U0R22_002667</name>
</gene>
<dbReference type="RefSeq" id="WP_322418801.1">
    <property type="nucleotide sequence ID" value="NZ_CP139858.1"/>
</dbReference>
<feature type="domain" description="CENP-V/GFA" evidence="5">
    <location>
        <begin position="5"/>
        <end position="125"/>
    </location>
</feature>
<dbReference type="Proteomes" id="UP001322481">
    <property type="component" value="Chromosome"/>
</dbReference>
<accession>A0ABZ0VQT1</accession>
<dbReference type="InterPro" id="IPR052355">
    <property type="entry name" value="CENP-V-like"/>
</dbReference>
<dbReference type="InterPro" id="IPR011057">
    <property type="entry name" value="Mss4-like_sf"/>
</dbReference>
<protein>
    <submittedName>
        <fullName evidence="6">GFA family protein</fullName>
    </submittedName>
</protein>
<evidence type="ECO:0000256" key="4">
    <source>
        <dbReference type="SAM" id="MobiDB-lite"/>
    </source>
</evidence>
<evidence type="ECO:0000256" key="3">
    <source>
        <dbReference type="ARBA" id="ARBA00022833"/>
    </source>
</evidence>
<reference evidence="6 7" key="1">
    <citation type="submission" date="2023-11" db="EMBL/GenBank/DDBJ databases">
        <authorList>
            <person name="Panchal A.K."/>
            <person name="Meaney J.S."/>
            <person name="Karas B.J."/>
            <person name="diCenzo G.C."/>
        </authorList>
    </citation>
    <scope>NUCLEOTIDE SEQUENCE [LARGE SCALE GENOMIC DNA]</scope>
    <source>
        <strain evidence="6 7">NZP2235</strain>
    </source>
</reference>
<keyword evidence="2" id="KW-0479">Metal-binding</keyword>
<dbReference type="Pfam" id="PF04828">
    <property type="entry name" value="GFA"/>
    <property type="match status" value="1"/>
</dbReference>